<evidence type="ECO:0000313" key="1">
    <source>
        <dbReference type="EMBL" id="KAI3375358.1"/>
    </source>
</evidence>
<proteinExistence type="predicted"/>
<evidence type="ECO:0000313" key="2">
    <source>
        <dbReference type="Proteomes" id="UP000831701"/>
    </source>
</evidence>
<gene>
    <name evidence="1" type="ORF">L3Q82_021851</name>
</gene>
<name>A0ACB8X6N1_9TELE</name>
<comment type="caution">
    <text evidence="1">The sequence shown here is derived from an EMBL/GenBank/DDBJ whole genome shotgun (WGS) entry which is preliminary data.</text>
</comment>
<keyword evidence="2" id="KW-1185">Reference proteome</keyword>
<accession>A0ACB8X6N1</accession>
<dbReference type="Proteomes" id="UP000831701">
    <property type="component" value="Chromosome 3"/>
</dbReference>
<organism evidence="1 2">
    <name type="scientific">Scortum barcoo</name>
    <name type="common">barcoo grunter</name>
    <dbReference type="NCBI Taxonomy" id="214431"/>
    <lineage>
        <taxon>Eukaryota</taxon>
        <taxon>Metazoa</taxon>
        <taxon>Chordata</taxon>
        <taxon>Craniata</taxon>
        <taxon>Vertebrata</taxon>
        <taxon>Euteleostomi</taxon>
        <taxon>Actinopterygii</taxon>
        <taxon>Neopterygii</taxon>
        <taxon>Teleostei</taxon>
        <taxon>Neoteleostei</taxon>
        <taxon>Acanthomorphata</taxon>
        <taxon>Eupercaria</taxon>
        <taxon>Centrarchiformes</taxon>
        <taxon>Terapontoidei</taxon>
        <taxon>Terapontidae</taxon>
        <taxon>Scortum</taxon>
    </lineage>
</organism>
<reference evidence="1" key="1">
    <citation type="submission" date="2022-04" db="EMBL/GenBank/DDBJ databases">
        <title>Jade perch genome.</title>
        <authorList>
            <person name="Chao B."/>
        </authorList>
    </citation>
    <scope>NUCLEOTIDE SEQUENCE</scope>
    <source>
        <strain evidence="1">CB-2022</strain>
    </source>
</reference>
<dbReference type="EMBL" id="CM041533">
    <property type="protein sequence ID" value="KAI3375358.1"/>
    <property type="molecule type" value="Genomic_DNA"/>
</dbReference>
<protein>
    <submittedName>
        <fullName evidence="1">Uncharacterized protein</fullName>
    </submittedName>
</protein>
<sequence>MMGCCCVASPAGCHSDVTPRAPAGRPSMCNQLFYISLYFSRMASLSQPQGSDSGQRKQQDLYLGFLTKKHLIMIGAAVGLVVLLIIITVTAVEVTKNSGSTTVFSTGGDMLDFLVQSGDINEPDGLLATWFHRANKKEEMNKALASEAMILEADVTLDGYGTPSEKPVPIMAHPPDIYSDNTLDQWLDAVLASKKSIKLDFKTLESVGLSLNLLFQKNSSRGINRPVWLNADILLGPGVPDFLPPVNGTRFLELIQQKFPDATVSPGWKVLYVPPPLTQSYTRAMVEDMYNMIKDIPQRVTFPVHALLVRSGWQHLSWLLSQSPRFSLTLWQGTIHPNISDLLFVRDNTHPARVYYDIYEPTLSEFKQATRQKSQLRRFYPGGDLMDFFYPVHNSHTSSPATVAQRSSLAVRWSTVTDQTSLLAQLSALQDCFECTDWEVFKEGTDLDGYTSSVLSYLKFFTDAVLPTKTIKVFPNQKPWLDSTVKPLLKACDAAYRSGDKLDYSIAWKELKKGIKLAKSRAVCSAQPSSLSSLADDTTIVGLISDNDETHYREEIQHLTLSGGQSTLLSSSTGEAVEHRVNNIKFLGIHITSDLTWSMNTAHLVKKAQQRLFFLLRKLKRAGPSASVQQCDGAGGMLVVRVASDSNAPGVPVVEGSGKSSEALKLQNVLQLLGQRADVPWGVYLRIHTQQLLEASLTLLDSAYSRDKLYRPVWISMEALQSTDSTKEFISAVERLFPHITLVLTEQKWPPVISATVTGLSQRVALQLNTASLPEGQEAFDSLMGMMDRYDLIVEEDTQSSGGAFAVFKGLMAQHTGRENTNLYVMSDQS</sequence>